<dbReference type="GO" id="GO:0006396">
    <property type="term" value="P:RNA processing"/>
    <property type="evidence" value="ECO:0007669"/>
    <property type="project" value="InterPro"/>
</dbReference>
<dbReference type="AlphaFoldDB" id="A0A1H2WM77"/>
<dbReference type="EMBL" id="FNND01000004">
    <property type="protein sequence ID" value="SDW81763.1"/>
    <property type="molecule type" value="Genomic_DNA"/>
</dbReference>
<dbReference type="GO" id="GO:0003723">
    <property type="term" value="F:RNA binding"/>
    <property type="evidence" value="ECO:0007669"/>
    <property type="project" value="InterPro"/>
</dbReference>
<dbReference type="Proteomes" id="UP000182771">
    <property type="component" value="Unassembled WGS sequence"/>
</dbReference>
<dbReference type="GO" id="GO:0032259">
    <property type="term" value="P:methylation"/>
    <property type="evidence" value="ECO:0007669"/>
    <property type="project" value="UniProtKB-KW"/>
</dbReference>
<protein>
    <submittedName>
        <fullName evidence="6">RNA methyltransferase, TrmH family</fullName>
    </submittedName>
</protein>
<accession>A0A1H2WM77</accession>
<evidence type="ECO:0000256" key="1">
    <source>
        <dbReference type="ARBA" id="ARBA00007228"/>
    </source>
</evidence>
<comment type="caution">
    <text evidence="6">The sequence shown here is derived from an EMBL/GenBank/DDBJ whole genome shotgun (WGS) entry which is preliminary data.</text>
</comment>
<keyword evidence="7" id="KW-1185">Reference proteome</keyword>
<dbReference type="InterPro" id="IPR029064">
    <property type="entry name" value="Ribosomal_eL30-like_sf"/>
</dbReference>
<dbReference type="InterPro" id="IPR053888">
    <property type="entry name" value="MRM3-like_sub_bind"/>
</dbReference>
<dbReference type="Gene3D" id="3.40.1280.10">
    <property type="match status" value="1"/>
</dbReference>
<reference evidence="6 7" key="1">
    <citation type="submission" date="2016-10" db="EMBL/GenBank/DDBJ databases">
        <authorList>
            <person name="Varghese N."/>
            <person name="Submissions S."/>
        </authorList>
    </citation>
    <scope>NUCLEOTIDE SEQUENCE [LARGE SCALE GENOMIC DNA]</scope>
    <source>
        <strain evidence="6 7">DSM 11449</strain>
    </source>
</reference>
<dbReference type="GO" id="GO:0008173">
    <property type="term" value="F:RNA methyltransferase activity"/>
    <property type="evidence" value="ECO:0007669"/>
    <property type="project" value="InterPro"/>
</dbReference>
<dbReference type="PANTHER" id="PTHR43191:SF2">
    <property type="entry name" value="RRNA METHYLTRANSFERASE 3, MITOCHONDRIAL"/>
    <property type="match status" value="1"/>
</dbReference>
<sequence length="257" mass="28080">MPYNYPAPPMLSKNQLKQVQKLSLKKYRSETGLFVVEGKKGILEFVQAGYKAEVIYATHTFSPALSKQPLTLVSPEDLQRLSALKHPDEGVAIFHQPRRKGILQEGLILALDNIQDPGNLGTLIRLCDWFGIETLLCSEQTVDCYNPKVVQASMGSLSRVQVYYLPLAGFLVTCDLPVYVATLEGENLYTTTFPEDCVIVLGNEANGISPEVAALANGAITIPRFGKLQQAESLNVAMAGAIIVSQVKGKKIEKAID</sequence>
<dbReference type="InterPro" id="IPR029028">
    <property type="entry name" value="Alpha/beta_knot_MTases"/>
</dbReference>
<feature type="domain" description="tRNA/rRNA methyltransferase SpoU type" evidence="4">
    <location>
        <begin position="107"/>
        <end position="244"/>
    </location>
</feature>
<organism evidence="6 7">
    <name type="scientific">Capnocytophaga granulosa</name>
    <dbReference type="NCBI Taxonomy" id="45242"/>
    <lineage>
        <taxon>Bacteria</taxon>
        <taxon>Pseudomonadati</taxon>
        <taxon>Bacteroidota</taxon>
        <taxon>Flavobacteriia</taxon>
        <taxon>Flavobacteriales</taxon>
        <taxon>Flavobacteriaceae</taxon>
        <taxon>Capnocytophaga</taxon>
    </lineage>
</organism>
<dbReference type="Gene3D" id="3.30.1330.30">
    <property type="match status" value="1"/>
</dbReference>
<feature type="domain" description="MRM3-like substrate binding" evidence="5">
    <location>
        <begin position="14"/>
        <end position="91"/>
    </location>
</feature>
<name>A0A1H2WM77_9FLAO</name>
<dbReference type="InterPro" id="IPR051259">
    <property type="entry name" value="rRNA_Methyltransferase"/>
</dbReference>
<gene>
    <name evidence="6" type="ORF">SAMN05444420_104140</name>
</gene>
<keyword evidence="2 6" id="KW-0489">Methyltransferase</keyword>
<evidence type="ECO:0000259" key="5">
    <source>
        <dbReference type="Pfam" id="PF22435"/>
    </source>
</evidence>
<evidence type="ECO:0000313" key="7">
    <source>
        <dbReference type="Proteomes" id="UP000182771"/>
    </source>
</evidence>
<evidence type="ECO:0000313" key="6">
    <source>
        <dbReference type="EMBL" id="SDW81763.1"/>
    </source>
</evidence>
<dbReference type="Pfam" id="PF00588">
    <property type="entry name" value="SpoU_methylase"/>
    <property type="match status" value="1"/>
</dbReference>
<dbReference type="InterPro" id="IPR029026">
    <property type="entry name" value="tRNA_m1G_MTases_N"/>
</dbReference>
<evidence type="ECO:0000259" key="4">
    <source>
        <dbReference type="Pfam" id="PF00588"/>
    </source>
</evidence>
<dbReference type="CDD" id="cd18109">
    <property type="entry name" value="SpoU-like_RNA-MTase"/>
    <property type="match status" value="1"/>
</dbReference>
<keyword evidence="3 6" id="KW-0808">Transferase</keyword>
<dbReference type="InterPro" id="IPR001537">
    <property type="entry name" value="SpoU_MeTrfase"/>
</dbReference>
<dbReference type="PANTHER" id="PTHR43191">
    <property type="entry name" value="RRNA METHYLTRANSFERASE 3"/>
    <property type="match status" value="1"/>
</dbReference>
<comment type="similarity">
    <text evidence="1">Belongs to the class IV-like SAM-binding methyltransferase superfamily. RNA methyltransferase TrmH family.</text>
</comment>
<dbReference type="SUPFAM" id="SSF75217">
    <property type="entry name" value="alpha/beta knot"/>
    <property type="match status" value="1"/>
</dbReference>
<evidence type="ECO:0000256" key="3">
    <source>
        <dbReference type="ARBA" id="ARBA00022679"/>
    </source>
</evidence>
<dbReference type="Pfam" id="PF22435">
    <property type="entry name" value="MRM3-like_sub_bind"/>
    <property type="match status" value="1"/>
</dbReference>
<proteinExistence type="inferred from homology"/>
<evidence type="ECO:0000256" key="2">
    <source>
        <dbReference type="ARBA" id="ARBA00022603"/>
    </source>
</evidence>
<dbReference type="SUPFAM" id="SSF55315">
    <property type="entry name" value="L30e-like"/>
    <property type="match status" value="1"/>
</dbReference>